<dbReference type="RefSeq" id="WP_075797440.1">
    <property type="nucleotide sequence ID" value="NZ_CP015583.1"/>
</dbReference>
<evidence type="ECO:0000313" key="3">
    <source>
        <dbReference type="EMBL" id="MDT8331626.1"/>
    </source>
</evidence>
<reference evidence="2 4" key="1">
    <citation type="submission" date="2016-05" db="EMBL/GenBank/DDBJ databases">
        <title>Complete Genome and Methylome Analysis of Psychrotrophic Bacterial Isolates from Antarctic Lake Untersee.</title>
        <authorList>
            <person name="Fomenkov A."/>
            <person name="Akimov V.N."/>
            <person name="Vasilyeva L.V."/>
            <person name="Andersen D."/>
            <person name="Vincze T."/>
            <person name="Roberts R.J."/>
        </authorList>
    </citation>
    <scope>NUCLEOTIDE SEQUENCE [LARGE SCALE GENOMIC DNA]</scope>
    <source>
        <strain evidence="2 4">U14-5</strain>
    </source>
</reference>
<name>A0A1L7ACF9_9PROT</name>
<reference evidence="3 5" key="2">
    <citation type="journal article" date="2019" name="Microb. Pathog.">
        <title>Comparison of VITEK 2, MALDI-TOF MS, 16S rRNA gene sequencing, and whole-genome sequencing for identification of Roseomonas mucosa.</title>
        <authorList>
            <person name="Rudolph W.W."/>
            <person name="Gunzer F."/>
            <person name="Trauth M."/>
            <person name="Bunk B."/>
            <person name="Bigge R."/>
            <person name="Schrottner P."/>
        </authorList>
    </citation>
    <scope>NUCLEOTIDE SEQUENCE [LARGE SCALE GENOMIC DNA]</scope>
    <source>
        <strain evidence="3 5">DSM 103800</strain>
    </source>
</reference>
<feature type="transmembrane region" description="Helical" evidence="1">
    <location>
        <begin position="32"/>
        <end position="51"/>
    </location>
</feature>
<dbReference type="KEGG" id="rgi:RGI145_04625"/>
<dbReference type="AlphaFoldDB" id="A0A1L7ACF9"/>
<dbReference type="Proteomes" id="UP001258945">
    <property type="component" value="Unassembled WGS sequence"/>
</dbReference>
<keyword evidence="5" id="KW-1185">Reference proteome</keyword>
<evidence type="ECO:0000313" key="5">
    <source>
        <dbReference type="Proteomes" id="UP001258945"/>
    </source>
</evidence>
<evidence type="ECO:0000256" key="1">
    <source>
        <dbReference type="SAM" id="Phobius"/>
    </source>
</evidence>
<proteinExistence type="predicted"/>
<accession>A0A1L7ACF9</accession>
<keyword evidence="1" id="KW-0812">Transmembrane</keyword>
<evidence type="ECO:0000313" key="2">
    <source>
        <dbReference type="EMBL" id="APT56495.1"/>
    </source>
</evidence>
<evidence type="ECO:0000313" key="4">
    <source>
        <dbReference type="Proteomes" id="UP000185494"/>
    </source>
</evidence>
<organism evidence="2 4">
    <name type="scientific">Roseomonas gilardii</name>
    <dbReference type="NCBI Taxonomy" id="257708"/>
    <lineage>
        <taxon>Bacteria</taxon>
        <taxon>Pseudomonadati</taxon>
        <taxon>Pseudomonadota</taxon>
        <taxon>Alphaproteobacteria</taxon>
        <taxon>Acetobacterales</taxon>
        <taxon>Roseomonadaceae</taxon>
        <taxon>Roseomonas</taxon>
    </lineage>
</organism>
<reference evidence="3" key="3">
    <citation type="submission" date="2023-09" db="EMBL/GenBank/DDBJ databases">
        <authorList>
            <person name="Schober I."/>
            <person name="Bunk B."/>
        </authorList>
    </citation>
    <scope>NUCLEOTIDE SEQUENCE</scope>
    <source>
        <strain evidence="3">DSM 103800</strain>
    </source>
</reference>
<gene>
    <name evidence="2" type="ORF">RGI145_04625</name>
    <name evidence="3" type="ORF">RQ831_11220</name>
</gene>
<keyword evidence="1" id="KW-1133">Transmembrane helix</keyword>
<dbReference type="STRING" id="257708.RGI145_04625"/>
<protein>
    <submittedName>
        <fullName evidence="2">Preprotein translocase subunit SecE</fullName>
    </submittedName>
</protein>
<dbReference type="Proteomes" id="UP000185494">
    <property type="component" value="Chromosome 1"/>
</dbReference>
<dbReference type="EMBL" id="CP015583">
    <property type="protein sequence ID" value="APT56495.1"/>
    <property type="molecule type" value="Genomic_DNA"/>
</dbReference>
<keyword evidence="1" id="KW-0472">Membrane</keyword>
<sequence>MAEARQHIDMVPVRAEDILSERQAGWQAFTRAASWGIGVIVVILLLLYVFLG</sequence>
<dbReference type="EMBL" id="JAVVDO010000016">
    <property type="protein sequence ID" value="MDT8331626.1"/>
    <property type="molecule type" value="Genomic_DNA"/>
</dbReference>